<reference evidence="7 8" key="1">
    <citation type="submission" date="2019-12" db="EMBL/GenBank/DDBJ databases">
        <title>Comparative genomics gives insights into the taxonomy of the Azoarcus-Aromatoleum group and reveals separate origins of nif in the plant-associated Azoarcus and non-plant-associated Aromatoleum sub-groups.</title>
        <authorList>
            <person name="Lafos M."/>
            <person name="Maluk M."/>
            <person name="Batista M."/>
            <person name="Junghare M."/>
            <person name="Carmona M."/>
            <person name="Faoro H."/>
            <person name="Cruz L.M."/>
            <person name="Battistoni F."/>
            <person name="De Souza E."/>
            <person name="Pedrosa F."/>
            <person name="Chen W.-M."/>
            <person name="Poole P.S."/>
            <person name="Dixon R.A."/>
            <person name="James E.K."/>
        </authorList>
    </citation>
    <scope>NUCLEOTIDE SEQUENCE [LARGE SCALE GENOMIC DNA]</scope>
    <source>
        <strain evidence="7 8">T</strain>
    </source>
</reference>
<accession>A0ABX1NEP8</accession>
<evidence type="ECO:0000313" key="7">
    <source>
        <dbReference type="EMBL" id="NMF97773.1"/>
    </source>
</evidence>
<evidence type="ECO:0000259" key="6">
    <source>
        <dbReference type="Pfam" id="PF01694"/>
    </source>
</evidence>
<evidence type="ECO:0000256" key="3">
    <source>
        <dbReference type="ARBA" id="ARBA00022989"/>
    </source>
</evidence>
<feature type="transmembrane region" description="Helical" evidence="5">
    <location>
        <begin position="78"/>
        <end position="96"/>
    </location>
</feature>
<dbReference type="InterPro" id="IPR022764">
    <property type="entry name" value="Peptidase_S54_rhomboid_dom"/>
</dbReference>
<feature type="transmembrane region" description="Helical" evidence="5">
    <location>
        <begin position="151"/>
        <end position="169"/>
    </location>
</feature>
<dbReference type="GO" id="GO:0006508">
    <property type="term" value="P:proteolysis"/>
    <property type="evidence" value="ECO:0007669"/>
    <property type="project" value="UniProtKB-KW"/>
</dbReference>
<name>A0ABX1NEP8_9RHOO</name>
<evidence type="ECO:0000256" key="2">
    <source>
        <dbReference type="ARBA" id="ARBA00022692"/>
    </source>
</evidence>
<dbReference type="Proteomes" id="UP000634522">
    <property type="component" value="Unassembled WGS sequence"/>
</dbReference>
<feature type="transmembrane region" description="Helical" evidence="5">
    <location>
        <begin position="125"/>
        <end position="144"/>
    </location>
</feature>
<keyword evidence="8" id="KW-1185">Reference proteome</keyword>
<dbReference type="InterPro" id="IPR035952">
    <property type="entry name" value="Rhomboid-like_sf"/>
</dbReference>
<dbReference type="Pfam" id="PF01694">
    <property type="entry name" value="Rhomboid"/>
    <property type="match status" value="1"/>
</dbReference>
<evidence type="ECO:0000313" key="8">
    <source>
        <dbReference type="Proteomes" id="UP000634522"/>
    </source>
</evidence>
<feature type="transmembrane region" description="Helical" evidence="5">
    <location>
        <begin position="21"/>
        <end position="41"/>
    </location>
</feature>
<dbReference type="RefSeq" id="WP_246261022.1">
    <property type="nucleotide sequence ID" value="NZ_WTVS01000018.1"/>
</dbReference>
<comment type="subcellular location">
    <subcellularLocation>
        <location evidence="1">Membrane</location>
        <topology evidence="1">Multi-pass membrane protein</topology>
    </subcellularLocation>
</comment>
<dbReference type="SUPFAM" id="SSF144091">
    <property type="entry name" value="Rhomboid-like"/>
    <property type="match status" value="1"/>
</dbReference>
<dbReference type="PANTHER" id="PTHR43731">
    <property type="entry name" value="RHOMBOID PROTEASE"/>
    <property type="match status" value="1"/>
</dbReference>
<proteinExistence type="predicted"/>
<gene>
    <name evidence="7" type="ORF">GPA27_10280</name>
</gene>
<keyword evidence="2 5" id="KW-0812">Transmembrane</keyword>
<dbReference type="InterPro" id="IPR050925">
    <property type="entry name" value="Rhomboid_protease_S54"/>
</dbReference>
<comment type="caution">
    <text evidence="7">The sequence shown here is derived from an EMBL/GenBank/DDBJ whole genome shotgun (WGS) entry which is preliminary data.</text>
</comment>
<keyword evidence="4 5" id="KW-0472">Membrane</keyword>
<keyword evidence="7" id="KW-0378">Hydrolase</keyword>
<keyword evidence="7" id="KW-0645">Protease</keyword>
<dbReference type="PANTHER" id="PTHR43731:SF9">
    <property type="entry name" value="SLR1461 PROTEIN"/>
    <property type="match status" value="1"/>
</dbReference>
<protein>
    <submittedName>
        <fullName evidence="7">Rhomboid family intramembrane serine protease</fullName>
    </submittedName>
</protein>
<organism evidence="7 8">
    <name type="scientific">Aromatoleum toluolicum</name>
    <dbReference type="NCBI Taxonomy" id="90060"/>
    <lineage>
        <taxon>Bacteria</taxon>
        <taxon>Pseudomonadati</taxon>
        <taxon>Pseudomonadota</taxon>
        <taxon>Betaproteobacteria</taxon>
        <taxon>Rhodocyclales</taxon>
        <taxon>Rhodocyclaceae</taxon>
        <taxon>Aromatoleum</taxon>
    </lineage>
</organism>
<dbReference type="GO" id="GO:0008233">
    <property type="term" value="F:peptidase activity"/>
    <property type="evidence" value="ECO:0007669"/>
    <property type="project" value="UniProtKB-KW"/>
</dbReference>
<evidence type="ECO:0000256" key="4">
    <source>
        <dbReference type="ARBA" id="ARBA00023136"/>
    </source>
</evidence>
<dbReference type="EMBL" id="WTVS01000018">
    <property type="protein sequence ID" value="NMF97773.1"/>
    <property type="molecule type" value="Genomic_DNA"/>
</dbReference>
<sequence>MMQVNVPDPAYTSSERARANFRLAFTIALGFVALLWLIQMVNATLGLGLERFGVRPRIWRGLAGIVLAPLLHGDVGHLFANTVPLVVLITAMLHLYPNSALRVLPAIYLGPGVAVWLWGRASIHVGASGLVYGLLAYVFVAGTIRHDRRAIAASLLVCFLYGSLVWGVLPIQPAMSWETHLAAALIGSVSAVALRRLDIPPRRRYSWEDEADNADEEDEEDRHE</sequence>
<keyword evidence="3 5" id="KW-1133">Transmembrane helix</keyword>
<feature type="transmembrane region" description="Helical" evidence="5">
    <location>
        <begin position="175"/>
        <end position="194"/>
    </location>
</feature>
<feature type="domain" description="Peptidase S54 rhomboid" evidence="6">
    <location>
        <begin position="60"/>
        <end position="195"/>
    </location>
</feature>
<dbReference type="Gene3D" id="1.20.1540.10">
    <property type="entry name" value="Rhomboid-like"/>
    <property type="match status" value="1"/>
</dbReference>
<evidence type="ECO:0000256" key="1">
    <source>
        <dbReference type="ARBA" id="ARBA00004141"/>
    </source>
</evidence>
<evidence type="ECO:0000256" key="5">
    <source>
        <dbReference type="SAM" id="Phobius"/>
    </source>
</evidence>